<accession>L9XFE6</accession>
<dbReference type="PATRIC" id="fig|1227497.3.peg.498"/>
<dbReference type="InterPro" id="IPR036388">
    <property type="entry name" value="WH-like_DNA-bd_sf"/>
</dbReference>
<dbReference type="STRING" id="1227497.C491_02410"/>
<keyword evidence="3" id="KW-1185">Reference proteome</keyword>
<sequence>MSQSLTGAPGTYGRDQLTDEPQTVSGEDEIKTVLTALNDTDCRTILEELGDSEPYLSAAELSERCGVPLSTTYRKLELLEEADLLEEKLRIRQSGRHASEYDQRVDDVTISVDDGGIALELS</sequence>
<organism evidence="2 3">
    <name type="scientific">Natronococcus amylolyticus DSM 10524</name>
    <dbReference type="NCBI Taxonomy" id="1227497"/>
    <lineage>
        <taxon>Archaea</taxon>
        <taxon>Methanobacteriati</taxon>
        <taxon>Methanobacteriota</taxon>
        <taxon>Stenosarchaea group</taxon>
        <taxon>Halobacteria</taxon>
        <taxon>Halobacteriales</taxon>
        <taxon>Natrialbaceae</taxon>
        <taxon>Natronococcus</taxon>
    </lineage>
</organism>
<dbReference type="RefSeq" id="WP_005553517.1">
    <property type="nucleotide sequence ID" value="NZ_AOIB01000013.1"/>
</dbReference>
<dbReference type="Pfam" id="PF12840">
    <property type="entry name" value="HTH_20"/>
    <property type="match status" value="1"/>
</dbReference>
<dbReference type="InterPro" id="IPR036390">
    <property type="entry name" value="WH_DNA-bd_sf"/>
</dbReference>
<gene>
    <name evidence="2" type="ORF">C491_02410</name>
</gene>
<dbReference type="OrthoDB" id="10985at2157"/>
<evidence type="ECO:0000313" key="3">
    <source>
        <dbReference type="Proteomes" id="UP000011688"/>
    </source>
</evidence>
<evidence type="ECO:0000313" key="2">
    <source>
        <dbReference type="EMBL" id="ELY60116.1"/>
    </source>
</evidence>
<dbReference type="Proteomes" id="UP000011688">
    <property type="component" value="Unassembled WGS sequence"/>
</dbReference>
<dbReference type="Gene3D" id="1.10.10.10">
    <property type="entry name" value="Winged helix-like DNA-binding domain superfamily/Winged helix DNA-binding domain"/>
    <property type="match status" value="1"/>
</dbReference>
<protein>
    <submittedName>
        <fullName evidence="2">Transcriptional regulator</fullName>
    </submittedName>
</protein>
<comment type="caution">
    <text evidence="2">The sequence shown here is derived from an EMBL/GenBank/DDBJ whole genome shotgun (WGS) entry which is preliminary data.</text>
</comment>
<dbReference type="EMBL" id="AOIB01000013">
    <property type="protein sequence ID" value="ELY60116.1"/>
    <property type="molecule type" value="Genomic_DNA"/>
</dbReference>
<evidence type="ECO:0000256" key="1">
    <source>
        <dbReference type="SAM" id="MobiDB-lite"/>
    </source>
</evidence>
<name>L9XFE6_9EURY</name>
<proteinExistence type="predicted"/>
<dbReference type="AlphaFoldDB" id="L9XFE6"/>
<feature type="region of interest" description="Disordered" evidence="1">
    <location>
        <begin position="1"/>
        <end position="28"/>
    </location>
</feature>
<dbReference type="SUPFAM" id="SSF46785">
    <property type="entry name" value="Winged helix' DNA-binding domain"/>
    <property type="match status" value="1"/>
</dbReference>
<dbReference type="eggNOG" id="arCOG03067">
    <property type="taxonomic scope" value="Archaea"/>
</dbReference>
<reference evidence="2 3" key="1">
    <citation type="journal article" date="2014" name="PLoS Genet.">
        <title>Phylogenetically driven sequencing of extremely halophilic archaea reveals strategies for static and dynamic osmo-response.</title>
        <authorList>
            <person name="Becker E.A."/>
            <person name="Seitzer P.M."/>
            <person name="Tritt A."/>
            <person name="Larsen D."/>
            <person name="Krusor M."/>
            <person name="Yao A.I."/>
            <person name="Wu D."/>
            <person name="Madern D."/>
            <person name="Eisen J.A."/>
            <person name="Darling A.E."/>
            <person name="Facciotti M.T."/>
        </authorList>
    </citation>
    <scope>NUCLEOTIDE SEQUENCE [LARGE SCALE GENOMIC DNA]</scope>
    <source>
        <strain evidence="2 3">DSM 10524</strain>
    </source>
</reference>